<sequence>MNVLQPAPIAYKRVYCPEPVLPQYRSEHLESAIPAPEVTKIALKLRHLIELAVPHTHILVAIRFTSLPEE</sequence>
<reference evidence="2" key="1">
    <citation type="journal article" date="2012" name="Nat. Genet.">
        <title>Lifestyle transitions in plant pathogenic Colletotrichum fungi deciphered by genome and transcriptome analyses.</title>
        <authorList>
            <person name="O'Connell R.J."/>
            <person name="Thon M.R."/>
            <person name="Hacquard S."/>
            <person name="Amyotte S.G."/>
            <person name="Kleemann J."/>
            <person name="Torres M.F."/>
            <person name="Damm U."/>
            <person name="Buiate E.A."/>
            <person name="Epstein L."/>
            <person name="Alkan N."/>
            <person name="Altmueller J."/>
            <person name="Alvarado-Balderrama L."/>
            <person name="Bauser C.A."/>
            <person name="Becker C."/>
            <person name="Birren B.W."/>
            <person name="Chen Z."/>
            <person name="Choi J."/>
            <person name="Crouch J.A."/>
            <person name="Duvick J.P."/>
            <person name="Farman M.A."/>
            <person name="Gan P."/>
            <person name="Heiman D."/>
            <person name="Henrissat B."/>
            <person name="Howard R.J."/>
            <person name="Kabbage M."/>
            <person name="Koch C."/>
            <person name="Kracher B."/>
            <person name="Kubo Y."/>
            <person name="Law A.D."/>
            <person name="Lebrun M.-H."/>
            <person name="Lee Y.-H."/>
            <person name="Miyara I."/>
            <person name="Moore N."/>
            <person name="Neumann U."/>
            <person name="Nordstroem K."/>
            <person name="Panaccione D.G."/>
            <person name="Panstruga R."/>
            <person name="Place M."/>
            <person name="Proctor R.H."/>
            <person name="Prusky D."/>
            <person name="Rech G."/>
            <person name="Reinhardt R."/>
            <person name="Rollins J.A."/>
            <person name="Rounsley S."/>
            <person name="Schardl C.L."/>
            <person name="Schwartz D.C."/>
            <person name="Shenoy N."/>
            <person name="Shirasu K."/>
            <person name="Sikhakolli U.R."/>
            <person name="Stueber K."/>
            <person name="Sukno S.A."/>
            <person name="Sweigard J.A."/>
            <person name="Takano Y."/>
            <person name="Takahara H."/>
            <person name="Trail F."/>
            <person name="van der Does H.C."/>
            <person name="Voll L.M."/>
            <person name="Will I."/>
            <person name="Young S."/>
            <person name="Zeng Q."/>
            <person name="Zhang J."/>
            <person name="Zhou S."/>
            <person name="Dickman M.B."/>
            <person name="Schulze-Lefert P."/>
            <person name="Ver Loren van Themaat E."/>
            <person name="Ma L.-J."/>
            <person name="Vaillancourt L.J."/>
        </authorList>
    </citation>
    <scope>NUCLEOTIDE SEQUENCE [LARGE SCALE GENOMIC DNA]</scope>
    <source>
        <strain evidence="2">IMI 349063</strain>
    </source>
</reference>
<organism evidence="1 2">
    <name type="scientific">Colletotrichum higginsianum (strain IMI 349063)</name>
    <name type="common">Crucifer anthracnose fungus</name>
    <dbReference type="NCBI Taxonomy" id="759273"/>
    <lineage>
        <taxon>Eukaryota</taxon>
        <taxon>Fungi</taxon>
        <taxon>Dikarya</taxon>
        <taxon>Ascomycota</taxon>
        <taxon>Pezizomycotina</taxon>
        <taxon>Sordariomycetes</taxon>
        <taxon>Hypocreomycetidae</taxon>
        <taxon>Glomerellales</taxon>
        <taxon>Glomerellaceae</taxon>
        <taxon>Colletotrichum</taxon>
        <taxon>Colletotrichum destructivum species complex</taxon>
    </lineage>
</organism>
<dbReference type="AlphaFoldDB" id="H1VUG3"/>
<evidence type="ECO:0000313" key="2">
    <source>
        <dbReference type="Proteomes" id="UP000007174"/>
    </source>
</evidence>
<dbReference type="VEuPathDB" id="FungiDB:CH63R_05111"/>
<dbReference type="HOGENOM" id="CLU_2757646_0_0_1"/>
<dbReference type="EMBL" id="CACQ02006440">
    <property type="protein sequence ID" value="CCF43872.1"/>
    <property type="molecule type" value="Genomic_DNA"/>
</dbReference>
<proteinExistence type="predicted"/>
<accession>H1VUG3</accession>
<evidence type="ECO:0000313" key="1">
    <source>
        <dbReference type="EMBL" id="CCF43872.1"/>
    </source>
</evidence>
<dbReference type="STRING" id="759273.H1VUG3"/>
<dbReference type="Proteomes" id="UP000007174">
    <property type="component" value="Unassembled WGS sequence"/>
</dbReference>
<gene>
    <name evidence="1" type="ORF">CH063_13454</name>
</gene>
<protein>
    <submittedName>
        <fullName evidence="1">Uncharacterized protein</fullName>
    </submittedName>
</protein>
<name>H1VUG3_COLHI</name>